<comment type="caution">
    <text evidence="1">The sequence shown here is derived from an EMBL/GenBank/DDBJ whole genome shotgun (WGS) entry which is preliminary data.</text>
</comment>
<dbReference type="EMBL" id="JAGIOD010000001">
    <property type="protein sequence ID" value="MBP2381115.1"/>
    <property type="molecule type" value="Genomic_DNA"/>
</dbReference>
<accession>A0ABS4WY27</accession>
<protein>
    <submittedName>
        <fullName evidence="1">Uncharacterized protein</fullName>
    </submittedName>
</protein>
<dbReference type="Proteomes" id="UP001519290">
    <property type="component" value="Unassembled WGS sequence"/>
</dbReference>
<sequence>MTPTAPKGGEHALWEGSPALLTELRDLLITHVSEGTLRVVLQQLMLREGGREAGVHEVIDAVVDVGGNLVAFPVAGSVREDQRAADRLDAALTRLRAEITEEMGAQPEGLEVIIDGDGHREVRIAFALEISPQDVAGRPAPPALHDGAHHIRHAAPALDDLRDRLTPPPPSLLRRWWDALRGESRRGV</sequence>
<name>A0ABS4WY27_9MICO</name>
<proteinExistence type="predicted"/>
<gene>
    <name evidence="1" type="ORF">JOF43_001072</name>
</gene>
<organism evidence="1 2">
    <name type="scientific">Brachybacterium sacelli</name>
    <dbReference type="NCBI Taxonomy" id="173364"/>
    <lineage>
        <taxon>Bacteria</taxon>
        <taxon>Bacillati</taxon>
        <taxon>Actinomycetota</taxon>
        <taxon>Actinomycetes</taxon>
        <taxon>Micrococcales</taxon>
        <taxon>Dermabacteraceae</taxon>
        <taxon>Brachybacterium</taxon>
    </lineage>
</organism>
<evidence type="ECO:0000313" key="1">
    <source>
        <dbReference type="EMBL" id="MBP2381115.1"/>
    </source>
</evidence>
<keyword evidence="2" id="KW-1185">Reference proteome</keyword>
<evidence type="ECO:0000313" key="2">
    <source>
        <dbReference type="Proteomes" id="UP001519290"/>
    </source>
</evidence>
<dbReference type="RefSeq" id="WP_209900042.1">
    <property type="nucleotide sequence ID" value="NZ_BAAAJW010000004.1"/>
</dbReference>
<reference evidence="1 2" key="1">
    <citation type="submission" date="2021-03" db="EMBL/GenBank/DDBJ databases">
        <title>Sequencing the genomes of 1000 actinobacteria strains.</title>
        <authorList>
            <person name="Klenk H.-P."/>
        </authorList>
    </citation>
    <scope>NUCLEOTIDE SEQUENCE [LARGE SCALE GENOMIC DNA]</scope>
    <source>
        <strain evidence="1 2">DSM 14566</strain>
    </source>
</reference>